<sequence length="118" mass="14109">MTWCKIADFIFEAKELESEERAHNFSYATINRVDNHPLYQDIGKDNETINLKGYYIRQKMDKLENLINIAKQKCPVRYTTIKYSFNVIIVSIKRVRKIMIKDVGVREEFIITLKRVYE</sequence>
<dbReference type="InterPro" id="IPR009734">
    <property type="entry name" value="Myoviridae_GpU"/>
</dbReference>
<evidence type="ECO:0000313" key="2">
    <source>
        <dbReference type="Proteomes" id="UP000199227"/>
    </source>
</evidence>
<accession>A0A1I5USI5</accession>
<organism evidence="1 2">
    <name type="scientific">Hydrogenimonas thermophila</name>
    <dbReference type="NCBI Taxonomy" id="223786"/>
    <lineage>
        <taxon>Bacteria</taxon>
        <taxon>Pseudomonadati</taxon>
        <taxon>Campylobacterota</taxon>
        <taxon>Epsilonproteobacteria</taxon>
        <taxon>Campylobacterales</taxon>
        <taxon>Hydrogenimonadaceae</taxon>
        <taxon>Hydrogenimonas</taxon>
    </lineage>
</organism>
<dbReference type="EMBL" id="FOXB01000070">
    <property type="protein sequence ID" value="SFP98160.1"/>
    <property type="molecule type" value="Genomic_DNA"/>
</dbReference>
<protein>
    <submittedName>
        <fullName evidence="1">Phage P2 GpU</fullName>
    </submittedName>
</protein>
<reference evidence="1 2" key="1">
    <citation type="submission" date="2016-10" db="EMBL/GenBank/DDBJ databases">
        <authorList>
            <person name="de Groot N.N."/>
        </authorList>
    </citation>
    <scope>NUCLEOTIDE SEQUENCE [LARGE SCALE GENOMIC DNA]</scope>
    <source>
        <strain evidence="1 2">EP1-55-1</strain>
    </source>
</reference>
<keyword evidence="2" id="KW-1185">Reference proteome</keyword>
<dbReference type="STRING" id="223786.SAMN05216234_1702"/>
<dbReference type="Pfam" id="PF06995">
    <property type="entry name" value="Phage_P2_GpU"/>
    <property type="match status" value="1"/>
</dbReference>
<proteinExistence type="predicted"/>
<dbReference type="RefSeq" id="WP_092914274.1">
    <property type="nucleotide sequence ID" value="NZ_FOXB01000070.1"/>
</dbReference>
<gene>
    <name evidence="1" type="ORF">SAMN05216234_1702</name>
</gene>
<dbReference type="AlphaFoldDB" id="A0A1I5USI5"/>
<name>A0A1I5USI5_9BACT</name>
<dbReference type="Proteomes" id="UP000199227">
    <property type="component" value="Unassembled WGS sequence"/>
</dbReference>
<evidence type="ECO:0000313" key="1">
    <source>
        <dbReference type="EMBL" id="SFP98160.1"/>
    </source>
</evidence>